<evidence type="ECO:0000256" key="3">
    <source>
        <dbReference type="ARBA" id="ARBA00022801"/>
    </source>
</evidence>
<gene>
    <name evidence="6" type="ORF">SAMN05660649_04958</name>
</gene>
<organism evidence="6 7">
    <name type="scientific">Desulfotruncus arcticus DSM 17038</name>
    <dbReference type="NCBI Taxonomy" id="1121424"/>
    <lineage>
        <taxon>Bacteria</taxon>
        <taxon>Bacillati</taxon>
        <taxon>Bacillota</taxon>
        <taxon>Clostridia</taxon>
        <taxon>Eubacteriales</taxon>
        <taxon>Desulfallaceae</taxon>
        <taxon>Desulfotruncus</taxon>
    </lineage>
</organism>
<dbReference type="PANTHER" id="PTHR46233">
    <property type="entry name" value="HYDROXYACYLGLUTATHIONE HYDROLASE GLOC"/>
    <property type="match status" value="1"/>
</dbReference>
<comment type="cofactor">
    <cofactor evidence="1">
        <name>Zn(2+)</name>
        <dbReference type="ChEBI" id="CHEBI:29105"/>
    </cofactor>
</comment>
<dbReference type="SUPFAM" id="SSF56281">
    <property type="entry name" value="Metallo-hydrolase/oxidoreductase"/>
    <property type="match status" value="1"/>
</dbReference>
<dbReference type="InterPro" id="IPR001279">
    <property type="entry name" value="Metallo-B-lactamas"/>
</dbReference>
<protein>
    <submittedName>
        <fullName evidence="6">Glyoxylase, beta-lactamase superfamily II</fullName>
    </submittedName>
</protein>
<evidence type="ECO:0000259" key="5">
    <source>
        <dbReference type="SMART" id="SM00849"/>
    </source>
</evidence>
<dbReference type="InterPro" id="IPR036866">
    <property type="entry name" value="RibonucZ/Hydroxyglut_hydro"/>
</dbReference>
<dbReference type="Pfam" id="PF00753">
    <property type="entry name" value="Lactamase_B"/>
    <property type="match status" value="1"/>
</dbReference>
<dbReference type="Gene3D" id="3.60.15.10">
    <property type="entry name" value="Ribonuclease Z/Hydroxyacylglutathione hydrolase-like"/>
    <property type="match status" value="1"/>
</dbReference>
<evidence type="ECO:0000256" key="1">
    <source>
        <dbReference type="ARBA" id="ARBA00001947"/>
    </source>
</evidence>
<keyword evidence="4" id="KW-0862">Zinc</keyword>
<evidence type="ECO:0000313" key="6">
    <source>
        <dbReference type="EMBL" id="SFH37616.1"/>
    </source>
</evidence>
<keyword evidence="7" id="KW-1185">Reference proteome</keyword>
<proteinExistence type="predicted"/>
<evidence type="ECO:0000313" key="7">
    <source>
        <dbReference type="Proteomes" id="UP000199337"/>
    </source>
</evidence>
<dbReference type="Proteomes" id="UP000199337">
    <property type="component" value="Unassembled WGS sequence"/>
</dbReference>
<evidence type="ECO:0000256" key="4">
    <source>
        <dbReference type="ARBA" id="ARBA00022833"/>
    </source>
</evidence>
<dbReference type="InterPro" id="IPR051453">
    <property type="entry name" value="MBL_Glyoxalase_II"/>
</dbReference>
<dbReference type="AlphaFoldDB" id="A0A1I2ZJ69"/>
<accession>A0A1I2ZJ69</accession>
<feature type="domain" description="Metallo-beta-lactamase" evidence="5">
    <location>
        <begin position="12"/>
        <end position="189"/>
    </location>
</feature>
<name>A0A1I2ZJ69_9FIRM</name>
<dbReference type="EMBL" id="FOOX01000029">
    <property type="protein sequence ID" value="SFH37616.1"/>
    <property type="molecule type" value="Genomic_DNA"/>
</dbReference>
<sequence length="205" mass="22083">MILEGFGVGPMDANCYIIGCEEKRAAAVVDPGAEGKRILARLEELKLKCKYIILTHGHVDHIGALNEVREATGAEVLIHNNDAAMLTNPAHNLSLFMGSPIKCKQADRFLEDGEQLKVGHVNLQIFHTPGHTPGGICIQAGNSLITGDTLFAGSVGRSDFPGGNHNVMIESIKTKLLQYPDETKVYPGHGPASTIGLEKKHNPFL</sequence>
<dbReference type="GO" id="GO:0016787">
    <property type="term" value="F:hydrolase activity"/>
    <property type="evidence" value="ECO:0007669"/>
    <property type="project" value="UniProtKB-KW"/>
</dbReference>
<evidence type="ECO:0000256" key="2">
    <source>
        <dbReference type="ARBA" id="ARBA00022723"/>
    </source>
</evidence>
<dbReference type="PANTHER" id="PTHR46233:SF3">
    <property type="entry name" value="HYDROXYACYLGLUTATHIONE HYDROLASE GLOC"/>
    <property type="match status" value="1"/>
</dbReference>
<reference evidence="7" key="1">
    <citation type="submission" date="2016-10" db="EMBL/GenBank/DDBJ databases">
        <authorList>
            <person name="Varghese N."/>
            <person name="Submissions S."/>
        </authorList>
    </citation>
    <scope>NUCLEOTIDE SEQUENCE [LARGE SCALE GENOMIC DNA]</scope>
    <source>
        <strain evidence="7">DSM 17038</strain>
    </source>
</reference>
<keyword evidence="3" id="KW-0378">Hydrolase</keyword>
<keyword evidence="2" id="KW-0479">Metal-binding</keyword>
<dbReference type="SMART" id="SM00849">
    <property type="entry name" value="Lactamase_B"/>
    <property type="match status" value="1"/>
</dbReference>
<dbReference type="STRING" id="341036.SAMN05660649_04958"/>
<dbReference type="RefSeq" id="WP_092475858.1">
    <property type="nucleotide sequence ID" value="NZ_FOOX01000029.1"/>
</dbReference>
<dbReference type="GO" id="GO:0046872">
    <property type="term" value="F:metal ion binding"/>
    <property type="evidence" value="ECO:0007669"/>
    <property type="project" value="UniProtKB-KW"/>
</dbReference>
<dbReference type="CDD" id="cd06262">
    <property type="entry name" value="metallo-hydrolase-like_MBL-fold"/>
    <property type="match status" value="1"/>
</dbReference>
<dbReference type="OrthoDB" id="9802248at2"/>